<dbReference type="Pfam" id="PF02826">
    <property type="entry name" value="2-Hacid_dh_C"/>
    <property type="match status" value="1"/>
</dbReference>
<evidence type="ECO:0000256" key="2">
    <source>
        <dbReference type="ARBA" id="ARBA00023002"/>
    </source>
</evidence>
<evidence type="ECO:0000259" key="6">
    <source>
        <dbReference type="Pfam" id="PF02826"/>
    </source>
</evidence>
<dbReference type="InterPro" id="IPR050857">
    <property type="entry name" value="D-2-hydroxyacid_DH"/>
</dbReference>
<keyword evidence="3" id="KW-0520">NAD</keyword>
<dbReference type="SUPFAM" id="SSF52283">
    <property type="entry name" value="Formate/glycerate dehydrogenase catalytic domain-like"/>
    <property type="match status" value="1"/>
</dbReference>
<evidence type="ECO:0000256" key="1">
    <source>
        <dbReference type="ARBA" id="ARBA00005854"/>
    </source>
</evidence>
<dbReference type="InterPro" id="IPR029753">
    <property type="entry name" value="D-isomer_DH_CS"/>
</dbReference>
<organism evidence="7 8">
    <name type="scientific">Actinomycetospora lemnae</name>
    <dbReference type="NCBI Taxonomy" id="3019891"/>
    <lineage>
        <taxon>Bacteria</taxon>
        <taxon>Bacillati</taxon>
        <taxon>Actinomycetota</taxon>
        <taxon>Actinomycetes</taxon>
        <taxon>Pseudonocardiales</taxon>
        <taxon>Pseudonocardiaceae</taxon>
        <taxon>Actinomycetospora</taxon>
    </lineage>
</organism>
<gene>
    <name evidence="7" type="ORF">PGB27_25430</name>
</gene>
<dbReference type="CDD" id="cd12171">
    <property type="entry name" value="2-Hacid_dh_10"/>
    <property type="match status" value="1"/>
</dbReference>
<dbReference type="InterPro" id="IPR006140">
    <property type="entry name" value="D-isomer_DH_NAD-bd"/>
</dbReference>
<dbReference type="PANTHER" id="PTHR42789">
    <property type="entry name" value="D-ISOMER SPECIFIC 2-HYDROXYACID DEHYDROGENASE FAMILY PROTEIN (AFU_ORTHOLOGUE AFUA_6G10090)"/>
    <property type="match status" value="1"/>
</dbReference>
<proteinExistence type="inferred from homology"/>
<comment type="caution">
    <text evidence="7">The sequence shown here is derived from an EMBL/GenBank/DDBJ whole genome shotgun (WGS) entry which is preliminary data.</text>
</comment>
<evidence type="ECO:0000259" key="5">
    <source>
        <dbReference type="Pfam" id="PF00389"/>
    </source>
</evidence>
<evidence type="ECO:0000256" key="3">
    <source>
        <dbReference type="ARBA" id="ARBA00023027"/>
    </source>
</evidence>
<evidence type="ECO:0000256" key="4">
    <source>
        <dbReference type="RuleBase" id="RU003719"/>
    </source>
</evidence>
<keyword evidence="8" id="KW-1185">Reference proteome</keyword>
<dbReference type="SUPFAM" id="SSF51735">
    <property type="entry name" value="NAD(P)-binding Rossmann-fold domains"/>
    <property type="match status" value="1"/>
</dbReference>
<keyword evidence="2 4" id="KW-0560">Oxidoreductase</keyword>
<feature type="domain" description="D-isomer specific 2-hydroxyacid dehydrogenase NAD-binding" evidence="6">
    <location>
        <begin position="128"/>
        <end position="306"/>
    </location>
</feature>
<dbReference type="InterPro" id="IPR006139">
    <property type="entry name" value="D-isomer_2_OHA_DH_cat_dom"/>
</dbReference>
<accession>A0ABT5T443</accession>
<dbReference type="EMBL" id="JAQZAO010000014">
    <property type="protein sequence ID" value="MDD7968703.1"/>
    <property type="molecule type" value="Genomic_DNA"/>
</dbReference>
<comment type="similarity">
    <text evidence="1 4">Belongs to the D-isomer specific 2-hydroxyacid dehydrogenase family.</text>
</comment>
<dbReference type="Proteomes" id="UP001300763">
    <property type="component" value="Unassembled WGS sequence"/>
</dbReference>
<evidence type="ECO:0000313" key="7">
    <source>
        <dbReference type="EMBL" id="MDD7968703.1"/>
    </source>
</evidence>
<protein>
    <submittedName>
        <fullName evidence="7">2-hydroxyacid dehydrogenase</fullName>
    </submittedName>
</protein>
<dbReference type="InterPro" id="IPR036291">
    <property type="entry name" value="NAD(P)-bd_dom_sf"/>
</dbReference>
<reference evidence="7 8" key="1">
    <citation type="submission" date="2023-02" db="EMBL/GenBank/DDBJ databases">
        <title>Genome sequencing required for Actinomycetospora new species description.</title>
        <authorList>
            <person name="Saimee Y."/>
            <person name="Duangmal K."/>
        </authorList>
    </citation>
    <scope>NUCLEOTIDE SEQUENCE [LARGE SCALE GENOMIC DNA]</scope>
    <source>
        <strain evidence="7 8">DW7H6</strain>
    </source>
</reference>
<dbReference type="PANTHER" id="PTHR42789:SF1">
    <property type="entry name" value="D-ISOMER SPECIFIC 2-HYDROXYACID DEHYDROGENASE FAMILY PROTEIN (AFU_ORTHOLOGUE AFUA_6G10090)"/>
    <property type="match status" value="1"/>
</dbReference>
<dbReference type="PROSITE" id="PS00671">
    <property type="entry name" value="D_2_HYDROXYACID_DH_3"/>
    <property type="match status" value="1"/>
</dbReference>
<sequence>MHVLCAGDDFITPTTFVDALRPVLDPGTEFTTHASRWPTEPWNATSEIAEAAGDEDEIAEAVREADVLVTHLAPVTTRVLGGADRLRLVATPRGGPTNVDLEAATKHGVAVVNLPGRNARAVAEFTVGVLIAGRRNIARSHMRMRDGDWTGDLYRYDEVGPELAGSTVGLVGLGQVGSRVADLLRAFGVHLLASDPYVDPDVAAERGVELVGLAELVDRSDVVSLHARLTDETRGMIDADVLGRVKPGAYLVNTARGELLDEDALVDALRSGRLSGAALDVYVTEPPPPDHPLLGLPQVLTVSHLAGASTDVAHRAARRMADEVRRFVDGEPLAHCLNPEVLR</sequence>
<feature type="domain" description="D-isomer specific 2-hydroxyacid dehydrogenase catalytic" evidence="5">
    <location>
        <begin position="52"/>
        <end position="338"/>
    </location>
</feature>
<dbReference type="Pfam" id="PF00389">
    <property type="entry name" value="2-Hacid_dh"/>
    <property type="match status" value="1"/>
</dbReference>
<dbReference type="Gene3D" id="3.40.50.720">
    <property type="entry name" value="NAD(P)-binding Rossmann-like Domain"/>
    <property type="match status" value="2"/>
</dbReference>
<name>A0ABT5T443_9PSEU</name>
<dbReference type="RefSeq" id="WP_274203232.1">
    <property type="nucleotide sequence ID" value="NZ_JAQZAO010000014.1"/>
</dbReference>
<evidence type="ECO:0000313" key="8">
    <source>
        <dbReference type="Proteomes" id="UP001300763"/>
    </source>
</evidence>